<evidence type="ECO:0000313" key="11">
    <source>
        <dbReference type="Proteomes" id="UP001329430"/>
    </source>
</evidence>
<dbReference type="PANTHER" id="PTHR11586:SF33">
    <property type="entry name" value="AMINOACYL TRNA SYNTHASE COMPLEX-INTERACTING MULTIFUNCTIONAL PROTEIN 1"/>
    <property type="match status" value="1"/>
</dbReference>
<keyword evidence="3 6" id="KW-0820">tRNA-binding</keyword>
<accession>A0AAN7VSJ5</accession>
<dbReference type="Pfam" id="PF01588">
    <property type="entry name" value="tRNA_bind"/>
    <property type="match status" value="1"/>
</dbReference>
<evidence type="ECO:0000256" key="2">
    <source>
        <dbReference type="ARBA" id="ARBA00022490"/>
    </source>
</evidence>
<feature type="region of interest" description="Disordered" evidence="8">
    <location>
        <begin position="115"/>
        <end position="137"/>
    </location>
</feature>
<dbReference type="GO" id="GO:0000049">
    <property type="term" value="F:tRNA binding"/>
    <property type="evidence" value="ECO:0007669"/>
    <property type="project" value="UniProtKB-UniRule"/>
</dbReference>
<name>A0AAN7VSJ5_9COLE</name>
<feature type="coiled-coil region" evidence="7">
    <location>
        <begin position="19"/>
        <end position="79"/>
    </location>
</feature>
<comment type="caution">
    <text evidence="10">The sequence shown here is derived from an EMBL/GenBank/DDBJ whole genome shotgun (WGS) entry which is preliminary data.</text>
</comment>
<protein>
    <recommendedName>
        <fullName evidence="9">tRNA-binding domain-containing protein</fullName>
    </recommendedName>
</protein>
<evidence type="ECO:0000256" key="8">
    <source>
        <dbReference type="SAM" id="MobiDB-lite"/>
    </source>
</evidence>
<gene>
    <name evidence="10" type="ORF">RI129_000960</name>
</gene>
<sequence>MFRILGFHNILNMSSKVALENVKRHANEAQKTITELKNELQIITETYNALRCRQLREENEKLLLAVEAAKKNLINLEIKNGVKQVGIVLNESVRTSDICEKEIPVKIVPKAEAKSEKKNVTKKKNEQVHKSDNANKESEEVIDVGRLDLRVGQIEHVQKHPDADSLYVLKIHCGEDKPRTVCSALVKFIPIEQLENKKVMLLCNLKPAKMRGITSEAMIMCASCPTAIEVLSPPPGCVAGEVVHCEGYTRNPDLIMNPKKKIFEAIVPDLATNDSLEACYKDAPFYVPGKGKFLSLALKNCPVK</sequence>
<proteinExistence type="predicted"/>
<keyword evidence="5" id="KW-0648">Protein biosynthesis</keyword>
<dbReference type="PROSITE" id="PS50886">
    <property type="entry name" value="TRBD"/>
    <property type="match status" value="1"/>
</dbReference>
<keyword evidence="4 6" id="KW-0694">RNA-binding</keyword>
<evidence type="ECO:0000256" key="3">
    <source>
        <dbReference type="ARBA" id="ARBA00022555"/>
    </source>
</evidence>
<keyword evidence="11" id="KW-1185">Reference proteome</keyword>
<keyword evidence="2" id="KW-0963">Cytoplasm</keyword>
<evidence type="ECO:0000256" key="4">
    <source>
        <dbReference type="ARBA" id="ARBA00022884"/>
    </source>
</evidence>
<organism evidence="10 11">
    <name type="scientific">Pyrocoelia pectoralis</name>
    <dbReference type="NCBI Taxonomy" id="417401"/>
    <lineage>
        <taxon>Eukaryota</taxon>
        <taxon>Metazoa</taxon>
        <taxon>Ecdysozoa</taxon>
        <taxon>Arthropoda</taxon>
        <taxon>Hexapoda</taxon>
        <taxon>Insecta</taxon>
        <taxon>Pterygota</taxon>
        <taxon>Neoptera</taxon>
        <taxon>Endopterygota</taxon>
        <taxon>Coleoptera</taxon>
        <taxon>Polyphaga</taxon>
        <taxon>Elateriformia</taxon>
        <taxon>Elateroidea</taxon>
        <taxon>Lampyridae</taxon>
        <taxon>Lampyrinae</taxon>
        <taxon>Pyrocoelia</taxon>
    </lineage>
</organism>
<dbReference type="FunFam" id="2.40.50.140:FF:000047">
    <property type="entry name" value="tyrosine--tRNA ligase, cytoplasmic isoform X2"/>
    <property type="match status" value="1"/>
</dbReference>
<dbReference type="InterPro" id="IPR012340">
    <property type="entry name" value="NA-bd_OB-fold"/>
</dbReference>
<evidence type="ECO:0000313" key="10">
    <source>
        <dbReference type="EMBL" id="KAK5649931.1"/>
    </source>
</evidence>
<evidence type="ECO:0000256" key="1">
    <source>
        <dbReference type="ARBA" id="ARBA00004496"/>
    </source>
</evidence>
<evidence type="ECO:0000259" key="9">
    <source>
        <dbReference type="PROSITE" id="PS50886"/>
    </source>
</evidence>
<dbReference type="CDD" id="cd02799">
    <property type="entry name" value="tRNA_bind_EMAP-II_like"/>
    <property type="match status" value="1"/>
</dbReference>
<dbReference type="InterPro" id="IPR051270">
    <property type="entry name" value="Tyrosine-tRNA_ligase_regulator"/>
</dbReference>
<reference evidence="10 11" key="1">
    <citation type="journal article" date="2024" name="Insects">
        <title>An Improved Chromosome-Level Genome Assembly of the Firefly Pyrocoelia pectoralis.</title>
        <authorList>
            <person name="Fu X."/>
            <person name="Meyer-Rochow V.B."/>
            <person name="Ballantyne L."/>
            <person name="Zhu X."/>
        </authorList>
    </citation>
    <scope>NUCLEOTIDE SEQUENCE [LARGE SCALE GENOMIC DNA]</scope>
    <source>
        <strain evidence="10">XCY_ONT2</strain>
    </source>
</reference>
<dbReference type="SUPFAM" id="SSF50249">
    <property type="entry name" value="Nucleic acid-binding proteins"/>
    <property type="match status" value="1"/>
</dbReference>
<dbReference type="EMBL" id="JAVRBK010000001">
    <property type="protein sequence ID" value="KAK5649931.1"/>
    <property type="molecule type" value="Genomic_DNA"/>
</dbReference>
<evidence type="ECO:0000256" key="7">
    <source>
        <dbReference type="SAM" id="Coils"/>
    </source>
</evidence>
<dbReference type="Gene3D" id="2.40.50.140">
    <property type="entry name" value="Nucleic acid-binding proteins"/>
    <property type="match status" value="1"/>
</dbReference>
<dbReference type="PANTHER" id="PTHR11586">
    <property type="entry name" value="TRNA-AMINOACYLATION COFACTOR ARC1 FAMILY MEMBER"/>
    <property type="match status" value="1"/>
</dbReference>
<evidence type="ECO:0000256" key="5">
    <source>
        <dbReference type="ARBA" id="ARBA00022917"/>
    </source>
</evidence>
<keyword evidence="7" id="KW-0175">Coiled coil</keyword>
<dbReference type="Proteomes" id="UP001329430">
    <property type="component" value="Chromosome 1"/>
</dbReference>
<comment type="subcellular location">
    <subcellularLocation>
        <location evidence="1">Cytoplasm</location>
    </subcellularLocation>
</comment>
<feature type="domain" description="TRNA-binding" evidence="9">
    <location>
        <begin position="143"/>
        <end position="244"/>
    </location>
</feature>
<dbReference type="GO" id="GO:0006412">
    <property type="term" value="P:translation"/>
    <property type="evidence" value="ECO:0007669"/>
    <property type="project" value="UniProtKB-KW"/>
</dbReference>
<evidence type="ECO:0000256" key="6">
    <source>
        <dbReference type="PROSITE-ProRule" id="PRU00209"/>
    </source>
</evidence>
<dbReference type="GO" id="GO:0005737">
    <property type="term" value="C:cytoplasm"/>
    <property type="evidence" value="ECO:0007669"/>
    <property type="project" value="UniProtKB-SubCell"/>
</dbReference>
<dbReference type="InterPro" id="IPR002547">
    <property type="entry name" value="tRNA-bd_dom"/>
</dbReference>
<dbReference type="AlphaFoldDB" id="A0AAN7VSJ5"/>